<keyword evidence="2" id="KW-1185">Reference proteome</keyword>
<protein>
    <submittedName>
        <fullName evidence="1">Uncharacterized protein</fullName>
    </submittedName>
</protein>
<accession>A0ACB7TF49</accession>
<gene>
    <name evidence="1" type="ORF">HPB50_011910</name>
</gene>
<evidence type="ECO:0000313" key="2">
    <source>
        <dbReference type="Proteomes" id="UP000821845"/>
    </source>
</evidence>
<sequence length="488" mass="52290">MAVVFAEAEKRRADKHGVHFSPPARLPVTPSSGGRSPLPGGSPPSAQVKEQESSPVITACVRRGLVATPPSVLLAGTLPPCSVRGGRETYSGRVCRSVSKCLFLSSPPLARVPVTPSSVGRGPLPGGSPPSSQAFQNSEASRNDTNVDMAGPKDTRNSKVTAVSRPEHSKSKSNLAALYSSILLGFLPSPHRSRAHGTLNPPVACCDRIKSRVILRRSHSALRVRWLGKQGEENEEVGGSGLCAIRPPLHTIAIYNYSVLELGSVLTAISLRRAGLAPRVSPAPAPARGAVAHGKEVRIPRDKPVLLKDAVPTILPNLPQYLTKTTPKPRNKRKRCESDEGPTKKSQSAKRGKLSDRSELSPSSPEVSSGIDCDSANSAQEEGIAVVSQQSVPFIFGLKMPSKYWSSHQLPDLDGVLYCTSTFLEEGVVTSDKVVLLFCGKQPDVNCKVYMRGRLIEELGLKSREEAENVLKSVHAAELCRRPECQGL</sequence>
<dbReference type="EMBL" id="CM023481">
    <property type="protein sequence ID" value="KAH6946157.1"/>
    <property type="molecule type" value="Genomic_DNA"/>
</dbReference>
<comment type="caution">
    <text evidence="1">The sequence shown here is derived from an EMBL/GenBank/DDBJ whole genome shotgun (WGS) entry which is preliminary data.</text>
</comment>
<evidence type="ECO:0000313" key="1">
    <source>
        <dbReference type="EMBL" id="KAH6946157.1"/>
    </source>
</evidence>
<proteinExistence type="predicted"/>
<organism evidence="1 2">
    <name type="scientific">Hyalomma asiaticum</name>
    <name type="common">Tick</name>
    <dbReference type="NCBI Taxonomy" id="266040"/>
    <lineage>
        <taxon>Eukaryota</taxon>
        <taxon>Metazoa</taxon>
        <taxon>Ecdysozoa</taxon>
        <taxon>Arthropoda</taxon>
        <taxon>Chelicerata</taxon>
        <taxon>Arachnida</taxon>
        <taxon>Acari</taxon>
        <taxon>Parasitiformes</taxon>
        <taxon>Ixodida</taxon>
        <taxon>Ixodoidea</taxon>
        <taxon>Ixodidae</taxon>
        <taxon>Hyalomminae</taxon>
        <taxon>Hyalomma</taxon>
    </lineage>
</organism>
<reference evidence="1" key="1">
    <citation type="submission" date="2020-05" db="EMBL/GenBank/DDBJ databases">
        <title>Large-scale comparative analyses of tick genomes elucidate their genetic diversity and vector capacities.</title>
        <authorList>
            <person name="Jia N."/>
            <person name="Wang J."/>
            <person name="Shi W."/>
            <person name="Du L."/>
            <person name="Sun Y."/>
            <person name="Zhan W."/>
            <person name="Jiang J."/>
            <person name="Wang Q."/>
            <person name="Zhang B."/>
            <person name="Ji P."/>
            <person name="Sakyi L.B."/>
            <person name="Cui X."/>
            <person name="Yuan T."/>
            <person name="Jiang B."/>
            <person name="Yang W."/>
            <person name="Lam T.T.-Y."/>
            <person name="Chang Q."/>
            <person name="Ding S."/>
            <person name="Wang X."/>
            <person name="Zhu J."/>
            <person name="Ruan X."/>
            <person name="Zhao L."/>
            <person name="Wei J."/>
            <person name="Que T."/>
            <person name="Du C."/>
            <person name="Cheng J."/>
            <person name="Dai P."/>
            <person name="Han X."/>
            <person name="Huang E."/>
            <person name="Gao Y."/>
            <person name="Liu J."/>
            <person name="Shao H."/>
            <person name="Ye R."/>
            <person name="Li L."/>
            <person name="Wei W."/>
            <person name="Wang X."/>
            <person name="Wang C."/>
            <person name="Yang T."/>
            <person name="Huo Q."/>
            <person name="Li W."/>
            <person name="Guo W."/>
            <person name="Chen H."/>
            <person name="Zhou L."/>
            <person name="Ni X."/>
            <person name="Tian J."/>
            <person name="Zhou Y."/>
            <person name="Sheng Y."/>
            <person name="Liu T."/>
            <person name="Pan Y."/>
            <person name="Xia L."/>
            <person name="Li J."/>
            <person name="Zhao F."/>
            <person name="Cao W."/>
        </authorList>
    </citation>
    <scope>NUCLEOTIDE SEQUENCE</scope>
    <source>
        <strain evidence="1">Hyas-2018</strain>
    </source>
</reference>
<dbReference type="Proteomes" id="UP000821845">
    <property type="component" value="Chromosome 1"/>
</dbReference>
<name>A0ACB7TF49_HYAAI</name>